<dbReference type="Proteomes" id="UP000623467">
    <property type="component" value="Unassembled WGS sequence"/>
</dbReference>
<sequence>MNAATTISSLPSELLGAIAVAGQEERVADSYGPDPQWHTDSKIHNFSSEWVLSHVSRRFRGVMINSPALWTLIGVDLDVLGSVEMFKLYLDRSRACKISITLREDPKDPDADLDDDAMQLMFMRVTQIVPHINRIRTLRIWFGTKRIMELLRPFRDLAALHLQHLEIINLSDDRDASLAIFSSGAPKLNFVRLSCLTLDLPASPWTASLTDLRLWGYRVDWGINNLVPLTAQCPSLVHLRFATHFRTRGDRVHIPTLKSLHITISFLRVTPSDLLDILNLFDAPALTEFTADGSHGDQICRLFNSTNHKSTFPALTSLSFSRFGPCPCDAESIFYRTISSPPALFPALSSLTLINQCFAHHLIRDILGPDSPSWPHLNTVTLVPKEHSLQDVRSAVEDVVTKRQLGQPFPVVKLCRPRRLEDWSVYFTGDVEIASFP</sequence>
<evidence type="ECO:0000313" key="1">
    <source>
        <dbReference type="EMBL" id="KAF7367424.1"/>
    </source>
</evidence>
<gene>
    <name evidence="1" type="ORF">MSAN_00805000</name>
</gene>
<organism evidence="1 2">
    <name type="scientific">Mycena sanguinolenta</name>
    <dbReference type="NCBI Taxonomy" id="230812"/>
    <lineage>
        <taxon>Eukaryota</taxon>
        <taxon>Fungi</taxon>
        <taxon>Dikarya</taxon>
        <taxon>Basidiomycota</taxon>
        <taxon>Agaricomycotina</taxon>
        <taxon>Agaricomycetes</taxon>
        <taxon>Agaricomycetidae</taxon>
        <taxon>Agaricales</taxon>
        <taxon>Marasmiineae</taxon>
        <taxon>Mycenaceae</taxon>
        <taxon>Mycena</taxon>
    </lineage>
</organism>
<dbReference type="InterPro" id="IPR032675">
    <property type="entry name" value="LRR_dom_sf"/>
</dbReference>
<protein>
    <submittedName>
        <fullName evidence="1">F-box domain-containing protein</fullName>
    </submittedName>
</protein>
<accession>A0A8H6YY74</accession>
<evidence type="ECO:0000313" key="2">
    <source>
        <dbReference type="Proteomes" id="UP000623467"/>
    </source>
</evidence>
<name>A0A8H6YY74_9AGAR</name>
<dbReference type="AlphaFoldDB" id="A0A8H6YY74"/>
<dbReference type="OrthoDB" id="3258333at2759"/>
<dbReference type="SUPFAM" id="SSF52047">
    <property type="entry name" value="RNI-like"/>
    <property type="match status" value="1"/>
</dbReference>
<dbReference type="EMBL" id="JACAZH010000005">
    <property type="protein sequence ID" value="KAF7367424.1"/>
    <property type="molecule type" value="Genomic_DNA"/>
</dbReference>
<dbReference type="Gene3D" id="3.80.10.10">
    <property type="entry name" value="Ribonuclease Inhibitor"/>
    <property type="match status" value="1"/>
</dbReference>
<proteinExistence type="predicted"/>
<keyword evidence="2" id="KW-1185">Reference proteome</keyword>
<reference evidence="1" key="1">
    <citation type="submission" date="2020-05" db="EMBL/GenBank/DDBJ databases">
        <title>Mycena genomes resolve the evolution of fungal bioluminescence.</title>
        <authorList>
            <person name="Tsai I.J."/>
        </authorList>
    </citation>
    <scope>NUCLEOTIDE SEQUENCE</scope>
    <source>
        <strain evidence="1">160909Yilan</strain>
    </source>
</reference>
<comment type="caution">
    <text evidence="1">The sequence shown here is derived from an EMBL/GenBank/DDBJ whole genome shotgun (WGS) entry which is preliminary data.</text>
</comment>